<feature type="transmembrane region" description="Helical" evidence="6">
    <location>
        <begin position="146"/>
        <end position="169"/>
    </location>
</feature>
<comment type="subcellular location">
    <subcellularLocation>
        <location evidence="1">Membrane</location>
        <topology evidence="1">Multi-pass membrane protein</topology>
    </subcellularLocation>
</comment>
<proteinExistence type="inferred from homology"/>
<dbReference type="PANTHER" id="PTHR42893:SF46">
    <property type="entry name" value="PROTEIN DETOXIFICATION 44, CHLOROPLASTIC"/>
    <property type="match status" value="1"/>
</dbReference>
<comment type="caution">
    <text evidence="7">The sequence shown here is derived from an EMBL/GenBank/DDBJ whole genome shotgun (WGS) entry which is preliminary data.</text>
</comment>
<accession>A0ABS6MJQ4</accession>
<keyword evidence="8" id="KW-1185">Reference proteome</keyword>
<name>A0ABS6MJQ4_9GAMM</name>
<evidence type="ECO:0000256" key="3">
    <source>
        <dbReference type="ARBA" id="ARBA00022692"/>
    </source>
</evidence>
<feature type="transmembrane region" description="Helical" evidence="6">
    <location>
        <begin position="258"/>
        <end position="278"/>
    </location>
</feature>
<dbReference type="Pfam" id="PF01554">
    <property type="entry name" value="MatE"/>
    <property type="match status" value="2"/>
</dbReference>
<dbReference type="EMBL" id="JAHRID010000002">
    <property type="protein sequence ID" value="MBV2128584.1"/>
    <property type="molecule type" value="Genomic_DNA"/>
</dbReference>
<feature type="transmembrane region" description="Helical" evidence="6">
    <location>
        <begin position="370"/>
        <end position="387"/>
    </location>
</feature>
<reference evidence="7 8" key="1">
    <citation type="submission" date="2021-06" db="EMBL/GenBank/DDBJ databases">
        <title>Rheinheimera indica sp. nov., isolated from deep-sea sediment.</title>
        <authorList>
            <person name="Wang Z."/>
            <person name="Zhang X.-Y."/>
        </authorList>
    </citation>
    <scope>NUCLEOTIDE SEQUENCE [LARGE SCALE GENOMIC DNA]</scope>
    <source>
        <strain evidence="7 8">SM2107</strain>
    </source>
</reference>
<evidence type="ECO:0000313" key="7">
    <source>
        <dbReference type="EMBL" id="MBV2128584.1"/>
    </source>
</evidence>
<feature type="transmembrane region" description="Helical" evidence="6">
    <location>
        <begin position="215"/>
        <end position="237"/>
    </location>
</feature>
<sequence>MYHSALFPGKGPALSSLFLNASLQKKVAAIALPMVLSNLSVPLLALVDTAVSGHLEHAWYLGGVALGSSLISLLFFLLGFLRMSTTGLTAQAYGANDNEGQLTCLSQSLLVALLLALLLLSLQGPLAQLAFSFSDASNEVNQQAQLYFGIRIWSAPATLINLVLMGWFLGRQNARYPMWMLIVTNLVNILLDLLFVLGFGWQVAGIAAASVVADYAGLLLGGSLLLRSLVAKTLLTSMLSQLSRLAGLRRLFALNRDIFLRSLCLQSVFVFIAFQGAAYGDNTVAANAVLLSFLMLVSYAMDGLAYAAESLTGNAIGARDKHLLGNTLSLLALWCLVLASVFSAGYGLFGNSFVSLLTSLPEVQQHAARYLGWMILLPLLACWAYFLDGVFIGATQGKTLRNSMLLALLGFAGSFYLLQSWQNHALWAALSVFMALRSISLALILWLQWQRNSLVINHTH</sequence>
<dbReference type="Proteomes" id="UP000704611">
    <property type="component" value="Unassembled WGS sequence"/>
</dbReference>
<organism evidence="7 8">
    <name type="scientific">Arsukibacterium indicum</name>
    <dbReference type="NCBI Taxonomy" id="2848612"/>
    <lineage>
        <taxon>Bacteria</taxon>
        <taxon>Pseudomonadati</taxon>
        <taxon>Pseudomonadota</taxon>
        <taxon>Gammaproteobacteria</taxon>
        <taxon>Chromatiales</taxon>
        <taxon>Chromatiaceae</taxon>
        <taxon>Arsukibacterium</taxon>
    </lineage>
</organism>
<evidence type="ECO:0000256" key="2">
    <source>
        <dbReference type="ARBA" id="ARBA00010199"/>
    </source>
</evidence>
<feature type="transmembrane region" description="Helical" evidence="6">
    <location>
        <begin position="59"/>
        <end position="81"/>
    </location>
</feature>
<evidence type="ECO:0000256" key="4">
    <source>
        <dbReference type="ARBA" id="ARBA00022989"/>
    </source>
</evidence>
<feature type="transmembrane region" description="Helical" evidence="6">
    <location>
        <begin position="284"/>
        <end position="307"/>
    </location>
</feature>
<comment type="similarity">
    <text evidence="2">Belongs to the multi antimicrobial extrusion (MATE) (TC 2.A.66.1) family.</text>
</comment>
<evidence type="ECO:0000313" key="8">
    <source>
        <dbReference type="Proteomes" id="UP000704611"/>
    </source>
</evidence>
<dbReference type="NCBIfam" id="NF007690">
    <property type="entry name" value="PRK10367.1"/>
    <property type="match status" value="1"/>
</dbReference>
<keyword evidence="4 6" id="KW-1133">Transmembrane helix</keyword>
<feature type="transmembrane region" description="Helical" evidence="6">
    <location>
        <begin position="424"/>
        <end position="447"/>
    </location>
</feature>
<feature type="transmembrane region" description="Helical" evidence="6">
    <location>
        <begin position="102"/>
        <end position="126"/>
    </location>
</feature>
<dbReference type="PANTHER" id="PTHR42893">
    <property type="entry name" value="PROTEIN DETOXIFICATION 44, CHLOROPLASTIC-RELATED"/>
    <property type="match status" value="1"/>
</dbReference>
<feature type="transmembrane region" description="Helical" evidence="6">
    <location>
        <begin position="181"/>
        <end position="203"/>
    </location>
</feature>
<evidence type="ECO:0000256" key="6">
    <source>
        <dbReference type="SAM" id="Phobius"/>
    </source>
</evidence>
<gene>
    <name evidence="7" type="primary">dinF</name>
    <name evidence="7" type="ORF">KQY15_05690</name>
</gene>
<feature type="transmembrane region" description="Helical" evidence="6">
    <location>
        <begin position="399"/>
        <end position="418"/>
    </location>
</feature>
<keyword evidence="5 6" id="KW-0472">Membrane</keyword>
<dbReference type="NCBIfam" id="TIGR00797">
    <property type="entry name" value="matE"/>
    <property type="match status" value="1"/>
</dbReference>
<evidence type="ECO:0000256" key="1">
    <source>
        <dbReference type="ARBA" id="ARBA00004141"/>
    </source>
</evidence>
<keyword evidence="3 6" id="KW-0812">Transmembrane</keyword>
<feature type="transmembrane region" description="Helical" evidence="6">
    <location>
        <begin position="328"/>
        <end position="350"/>
    </location>
</feature>
<protein>
    <submittedName>
        <fullName evidence="7">MATE family efflux transporter DinF</fullName>
    </submittedName>
</protein>
<evidence type="ECO:0000256" key="5">
    <source>
        <dbReference type="ARBA" id="ARBA00023136"/>
    </source>
</evidence>
<dbReference type="CDD" id="cd13136">
    <property type="entry name" value="MATE_DinF_like"/>
    <property type="match status" value="1"/>
</dbReference>
<dbReference type="InterPro" id="IPR002528">
    <property type="entry name" value="MATE_fam"/>
</dbReference>
<dbReference type="InterPro" id="IPR044644">
    <property type="entry name" value="DinF-like"/>
</dbReference>
<feature type="transmembrane region" description="Helical" evidence="6">
    <location>
        <begin position="27"/>
        <end position="47"/>
    </location>
</feature>